<keyword evidence="1" id="KW-0732">Signal</keyword>
<keyword evidence="3" id="KW-1185">Reference proteome</keyword>
<comment type="caution">
    <text evidence="2">The sequence shown here is derived from an EMBL/GenBank/DDBJ whole genome shotgun (WGS) entry which is preliminary data.</text>
</comment>
<dbReference type="EMBL" id="JAYJJT010000009">
    <property type="protein sequence ID" value="MEB3050135.1"/>
    <property type="molecule type" value="Genomic_DNA"/>
</dbReference>
<organism evidence="2 3">
    <name type="scientific">[Mycobacterium] zoologicum</name>
    <dbReference type="NCBI Taxonomy" id="2872311"/>
    <lineage>
        <taxon>Bacteria</taxon>
        <taxon>Bacillati</taxon>
        <taxon>Actinomycetota</taxon>
        <taxon>Actinomycetes</taxon>
        <taxon>Mycobacteriales</taxon>
        <taxon>Mycobacteriaceae</taxon>
        <taxon>Mycolicibacter</taxon>
    </lineage>
</organism>
<gene>
    <name evidence="2" type="ORF">KV112_10370</name>
</gene>
<dbReference type="Proteomes" id="UP001299046">
    <property type="component" value="Unassembled WGS sequence"/>
</dbReference>
<accession>A0ABU5YJC5</accession>
<reference evidence="2 3" key="1">
    <citation type="submission" date="2023-12" db="EMBL/GenBank/DDBJ databases">
        <title>Description of new species of Mycobacterium terrae complex isolated from sewage at the Sao Paulo Zoological Park Foundation in Brazil.</title>
        <authorList>
            <person name="Romagnoli C.L."/>
            <person name="Conceicao E.C."/>
            <person name="Machado E."/>
            <person name="Barreto L.B.P.F."/>
            <person name="Sharma A."/>
            <person name="Silva N.M."/>
            <person name="Marques L.E."/>
            <person name="Juliana M.A."/>
            <person name="Lourenco M.C.S."/>
            <person name="Digiampietri L.A."/>
            <person name="Suffys P.N."/>
            <person name="Viana-Niero C."/>
        </authorList>
    </citation>
    <scope>NUCLEOTIDE SEQUENCE [LARGE SCALE GENOMIC DNA]</scope>
    <source>
        <strain evidence="2 3">MYC123</strain>
    </source>
</reference>
<evidence type="ECO:0000313" key="2">
    <source>
        <dbReference type="EMBL" id="MEB3050135.1"/>
    </source>
</evidence>
<name>A0ABU5YJC5_9MYCO</name>
<proteinExistence type="predicted"/>
<evidence type="ECO:0000313" key="3">
    <source>
        <dbReference type="Proteomes" id="UP001299046"/>
    </source>
</evidence>
<sequence length="145" mass="15626">MRSWTLLRIGMLALLVVPGNGACATHSDAQAHYRVVVRQDDGHVLGEFDLARLRELPQSEIATPQSRGSQVQRGPELRAVLTAAGASEATSVRVEGSDPAQTLTAAELADQVVLSYTKRDTVKLAGANLDRDRWVRDVTAVVVNP</sequence>
<protein>
    <submittedName>
        <fullName evidence="2">Uncharacterized protein</fullName>
    </submittedName>
</protein>
<feature type="signal peptide" evidence="1">
    <location>
        <begin position="1"/>
        <end position="22"/>
    </location>
</feature>
<feature type="chain" id="PRO_5046315988" evidence="1">
    <location>
        <begin position="23"/>
        <end position="145"/>
    </location>
</feature>
<evidence type="ECO:0000256" key="1">
    <source>
        <dbReference type="SAM" id="SignalP"/>
    </source>
</evidence>